<feature type="domain" description="Glycosyltransferase RgtA/B/C/D-like" evidence="10">
    <location>
        <begin position="167"/>
        <end position="326"/>
    </location>
</feature>
<keyword evidence="3" id="KW-0328">Glycosyltransferase</keyword>
<evidence type="ECO:0000256" key="4">
    <source>
        <dbReference type="ARBA" id="ARBA00022679"/>
    </source>
</evidence>
<evidence type="ECO:0000256" key="8">
    <source>
        <dbReference type="SAM" id="MobiDB-lite"/>
    </source>
</evidence>
<keyword evidence="4 11" id="KW-0808">Transferase</keyword>
<evidence type="ECO:0000313" key="11">
    <source>
        <dbReference type="EMBL" id="RMI30101.1"/>
    </source>
</evidence>
<gene>
    <name evidence="11" type="ORF">EBN03_23015</name>
</gene>
<sequence>MNTTATGDLGPTAQFSTEQLTPATESEPAAADRARSPLPGADQPRRDRIGPVYTEHSDCGELADRRLADRESHCDVTESASEMHPYPDPRGYAVRATDQGGAGHGQRGVRSAMTDRIALPPFAARSIAAVAAVTAAVLVGRAGRYGWFGDELYFLAAGHRPAFGYVDQGPLIPLLARAADLVDPGSAVALRLPSIVATVAAILVTAALAREIGGGPRAQLAAAVSYATCPFAVTQAATLSTFALDATATAALAWLVVRWSRSGEWTPILFAAAVAAVDVQVKLLVAVPIIGLAAGLAGRRPTRTALLQLAAAGSILAVAAAPGLAWQIEHDWPQLAMGPVIRAEQLAATGGVPGLPVQWLLLAGPAGALFGVAGLWGLLRAERLRPFRFLAVTVVLQAAFVVVTGTRPYYLAGLFPVLFAAGAVRMSHTRWSRISVPAVLVCATAVALGLVTALPLPASSLHHPTRTRAELSARLRLYGTDGWDRLVDATAAAAAIHPATAVVTKTYWQAAALDQLGRHRLPPVYSPNRGFAAFGPPPDAATTVLYVGDDATEVELRTRFATVVPVGRLDDPLGFPGIDRTVTVLSCTGPVRPWSALWPQLTTNELDDGL</sequence>
<comment type="subcellular location">
    <subcellularLocation>
        <location evidence="1">Cell membrane</location>
        <topology evidence="1">Multi-pass membrane protein</topology>
    </subcellularLocation>
</comment>
<proteinExistence type="predicted"/>
<keyword evidence="7 9" id="KW-0472">Membrane</keyword>
<feature type="transmembrane region" description="Helical" evidence="9">
    <location>
        <begin position="117"/>
        <end position="139"/>
    </location>
</feature>
<evidence type="ECO:0000256" key="7">
    <source>
        <dbReference type="ARBA" id="ARBA00023136"/>
    </source>
</evidence>
<dbReference type="GO" id="GO:0016763">
    <property type="term" value="F:pentosyltransferase activity"/>
    <property type="evidence" value="ECO:0007669"/>
    <property type="project" value="TreeGrafter"/>
</dbReference>
<keyword evidence="5 9" id="KW-0812">Transmembrane</keyword>
<evidence type="ECO:0000256" key="9">
    <source>
        <dbReference type="SAM" id="Phobius"/>
    </source>
</evidence>
<feature type="compositionally biased region" description="Polar residues" evidence="8">
    <location>
        <begin position="13"/>
        <end position="24"/>
    </location>
</feature>
<evidence type="ECO:0000259" key="10">
    <source>
        <dbReference type="Pfam" id="PF13231"/>
    </source>
</evidence>
<feature type="transmembrane region" description="Helical" evidence="9">
    <location>
        <begin position="438"/>
        <end position="458"/>
    </location>
</feature>
<feature type="transmembrane region" description="Helical" evidence="9">
    <location>
        <begin position="359"/>
        <end position="379"/>
    </location>
</feature>
<feature type="transmembrane region" description="Helical" evidence="9">
    <location>
        <begin position="188"/>
        <end position="209"/>
    </location>
</feature>
<feature type="transmembrane region" description="Helical" evidence="9">
    <location>
        <begin position="306"/>
        <end position="328"/>
    </location>
</feature>
<name>A0A3M2KXX1_9NOCA</name>
<comment type="caution">
    <text evidence="11">The sequence shown here is derived from an EMBL/GenBank/DDBJ whole genome shotgun (WGS) entry which is preliminary data.</text>
</comment>
<dbReference type="AlphaFoldDB" id="A0A3M2KXX1"/>
<evidence type="ECO:0000256" key="5">
    <source>
        <dbReference type="ARBA" id="ARBA00022692"/>
    </source>
</evidence>
<evidence type="ECO:0000256" key="2">
    <source>
        <dbReference type="ARBA" id="ARBA00022475"/>
    </source>
</evidence>
<evidence type="ECO:0000256" key="1">
    <source>
        <dbReference type="ARBA" id="ARBA00004651"/>
    </source>
</evidence>
<keyword evidence="2" id="KW-1003">Cell membrane</keyword>
<dbReference type="Proteomes" id="UP000279275">
    <property type="component" value="Unassembled WGS sequence"/>
</dbReference>
<feature type="region of interest" description="Disordered" evidence="8">
    <location>
        <begin position="1"/>
        <end position="57"/>
    </location>
</feature>
<feature type="compositionally biased region" description="Basic and acidic residues" evidence="8">
    <location>
        <begin position="43"/>
        <end position="57"/>
    </location>
</feature>
<reference evidence="11 12" key="1">
    <citation type="submission" date="2018-10" db="EMBL/GenBank/DDBJ databases">
        <title>Isolation from cow dung.</title>
        <authorList>
            <person name="Ling L."/>
        </authorList>
    </citation>
    <scope>NUCLEOTIDE SEQUENCE [LARGE SCALE GENOMIC DNA]</scope>
    <source>
        <strain evidence="11 12">NEAU-LL90</strain>
    </source>
</reference>
<dbReference type="InterPro" id="IPR050297">
    <property type="entry name" value="LipidA_mod_glycosyltrf_83"/>
</dbReference>
<dbReference type="PANTHER" id="PTHR33908:SF11">
    <property type="entry name" value="MEMBRANE PROTEIN"/>
    <property type="match status" value="1"/>
</dbReference>
<evidence type="ECO:0000256" key="6">
    <source>
        <dbReference type="ARBA" id="ARBA00022989"/>
    </source>
</evidence>
<organism evidence="11 12">
    <name type="scientific">Nocardia stercoris</name>
    <dbReference type="NCBI Taxonomy" id="2483361"/>
    <lineage>
        <taxon>Bacteria</taxon>
        <taxon>Bacillati</taxon>
        <taxon>Actinomycetota</taxon>
        <taxon>Actinomycetes</taxon>
        <taxon>Mycobacteriales</taxon>
        <taxon>Nocardiaceae</taxon>
        <taxon>Nocardia</taxon>
    </lineage>
</organism>
<accession>A0A3M2KXX1</accession>
<dbReference type="GO" id="GO:0005886">
    <property type="term" value="C:plasma membrane"/>
    <property type="evidence" value="ECO:0007669"/>
    <property type="project" value="UniProtKB-SubCell"/>
</dbReference>
<feature type="transmembrane region" description="Helical" evidence="9">
    <location>
        <begin position="268"/>
        <end position="294"/>
    </location>
</feature>
<evidence type="ECO:0000256" key="3">
    <source>
        <dbReference type="ARBA" id="ARBA00022676"/>
    </source>
</evidence>
<dbReference type="EMBL" id="RFFH01000011">
    <property type="protein sequence ID" value="RMI30101.1"/>
    <property type="molecule type" value="Genomic_DNA"/>
</dbReference>
<feature type="transmembrane region" description="Helical" evidence="9">
    <location>
        <begin position="230"/>
        <end position="256"/>
    </location>
</feature>
<keyword evidence="12" id="KW-1185">Reference proteome</keyword>
<protein>
    <submittedName>
        <fullName evidence="11">Glycosyl transferase family 39</fullName>
    </submittedName>
</protein>
<feature type="transmembrane region" description="Helical" evidence="9">
    <location>
        <begin position="409"/>
        <end position="426"/>
    </location>
</feature>
<dbReference type="GO" id="GO:0009103">
    <property type="term" value="P:lipopolysaccharide biosynthetic process"/>
    <property type="evidence" value="ECO:0007669"/>
    <property type="project" value="UniProtKB-ARBA"/>
</dbReference>
<dbReference type="Pfam" id="PF13231">
    <property type="entry name" value="PMT_2"/>
    <property type="match status" value="1"/>
</dbReference>
<evidence type="ECO:0000313" key="12">
    <source>
        <dbReference type="Proteomes" id="UP000279275"/>
    </source>
</evidence>
<dbReference type="InterPro" id="IPR038731">
    <property type="entry name" value="RgtA/B/C-like"/>
</dbReference>
<feature type="transmembrane region" description="Helical" evidence="9">
    <location>
        <begin position="386"/>
        <end position="403"/>
    </location>
</feature>
<keyword evidence="6 9" id="KW-1133">Transmembrane helix</keyword>
<dbReference type="PANTHER" id="PTHR33908">
    <property type="entry name" value="MANNOSYLTRANSFERASE YKCB-RELATED"/>
    <property type="match status" value="1"/>
</dbReference>